<evidence type="ECO:0000313" key="16">
    <source>
        <dbReference type="Ensembl" id="ENSSAUP00010006410.1"/>
    </source>
</evidence>
<dbReference type="Proteomes" id="UP000472265">
    <property type="component" value="Chromosome 22"/>
</dbReference>
<keyword evidence="9" id="KW-0408">Iron</keyword>
<dbReference type="AlphaFoldDB" id="A0A671TYD7"/>
<dbReference type="GO" id="GO:0004748">
    <property type="term" value="F:ribonucleoside-diphosphate reductase activity, thioredoxin disulfide as acceptor"/>
    <property type="evidence" value="ECO:0007669"/>
    <property type="project" value="UniProtKB-EC"/>
</dbReference>
<keyword evidence="6" id="KW-0597">Phosphoprotein</keyword>
<keyword evidence="10" id="KW-0215">Deoxyribonucleotide synthesis</keyword>
<evidence type="ECO:0000256" key="2">
    <source>
        <dbReference type="ARBA" id="ARBA00004496"/>
    </source>
</evidence>
<evidence type="ECO:0000313" key="17">
    <source>
        <dbReference type="Proteomes" id="UP000472265"/>
    </source>
</evidence>
<evidence type="ECO:0000256" key="15">
    <source>
        <dbReference type="SAM" id="Phobius"/>
    </source>
</evidence>
<evidence type="ECO:0000256" key="4">
    <source>
        <dbReference type="ARBA" id="ARBA00012274"/>
    </source>
</evidence>
<evidence type="ECO:0000256" key="8">
    <source>
        <dbReference type="ARBA" id="ARBA00023002"/>
    </source>
</evidence>
<keyword evidence="15" id="KW-0812">Transmembrane</keyword>
<keyword evidence="15" id="KW-1133">Transmembrane helix</keyword>
<keyword evidence="7" id="KW-0479">Metal-binding</keyword>
<dbReference type="GeneTree" id="ENSGT00390000013305"/>
<dbReference type="EC" id="1.17.4.1" evidence="4"/>
<keyword evidence="17" id="KW-1185">Reference proteome</keyword>
<evidence type="ECO:0000256" key="10">
    <source>
        <dbReference type="ARBA" id="ARBA00023116"/>
    </source>
</evidence>
<dbReference type="GO" id="GO:0005829">
    <property type="term" value="C:cytosol"/>
    <property type="evidence" value="ECO:0007669"/>
    <property type="project" value="TreeGrafter"/>
</dbReference>
<evidence type="ECO:0000256" key="13">
    <source>
        <dbReference type="ARBA" id="ARBA00042512"/>
    </source>
</evidence>
<dbReference type="Gene3D" id="1.10.620.20">
    <property type="entry name" value="Ribonucleotide Reductase, subunit A"/>
    <property type="match status" value="1"/>
</dbReference>
<evidence type="ECO:0000256" key="12">
    <source>
        <dbReference type="ARBA" id="ARBA00040401"/>
    </source>
</evidence>
<feature type="region of interest" description="Disordered" evidence="14">
    <location>
        <begin position="1"/>
        <end position="37"/>
    </location>
</feature>
<dbReference type="InterPro" id="IPR009078">
    <property type="entry name" value="Ferritin-like_SF"/>
</dbReference>
<comment type="subcellular location">
    <subcellularLocation>
        <location evidence="2">Cytoplasm</location>
    </subcellularLocation>
</comment>
<dbReference type="PANTHER" id="PTHR23409:SF20">
    <property type="entry name" value="RIBONUCLEOSIDE-DIPHOSPHATE REDUCTASE SUBUNIT M2"/>
    <property type="match status" value="1"/>
</dbReference>
<evidence type="ECO:0000256" key="5">
    <source>
        <dbReference type="ARBA" id="ARBA00022490"/>
    </source>
</evidence>
<evidence type="ECO:0000256" key="3">
    <source>
        <dbReference type="ARBA" id="ARBA00009303"/>
    </source>
</evidence>
<keyword evidence="8" id="KW-0560">Oxidoreductase</keyword>
<protein>
    <recommendedName>
        <fullName evidence="12">Ribonucleoside-diphosphate reductase subunit M2</fullName>
        <ecNumber evidence="4">1.17.4.1</ecNumber>
    </recommendedName>
    <alternativeName>
        <fullName evidence="13">Ribonucleotide reductase small chain</fullName>
    </alternativeName>
    <alternativeName>
        <fullName evidence="11">Ribonucleotide reductase small subunit</fullName>
    </alternativeName>
</protein>
<dbReference type="SUPFAM" id="SSF47240">
    <property type="entry name" value="Ferritin-like"/>
    <property type="match status" value="1"/>
</dbReference>
<evidence type="ECO:0000256" key="11">
    <source>
        <dbReference type="ARBA" id="ARBA00030749"/>
    </source>
</evidence>
<dbReference type="Ensembl" id="ENSSAUT00010006903.1">
    <property type="protein sequence ID" value="ENSSAUP00010006410.1"/>
    <property type="gene ID" value="ENSSAUG00010003210.1"/>
</dbReference>
<reference evidence="16" key="1">
    <citation type="submission" date="2021-04" db="EMBL/GenBank/DDBJ databases">
        <authorList>
            <consortium name="Wellcome Sanger Institute Data Sharing"/>
        </authorList>
    </citation>
    <scope>NUCLEOTIDE SEQUENCE [LARGE SCALE GENOMIC DNA]</scope>
</reference>
<dbReference type="GO" id="GO:0009263">
    <property type="term" value="P:deoxyribonucleotide biosynthetic process"/>
    <property type="evidence" value="ECO:0007669"/>
    <property type="project" value="UniProtKB-KW"/>
</dbReference>
<reference evidence="16" key="2">
    <citation type="submission" date="2025-08" db="UniProtKB">
        <authorList>
            <consortium name="Ensembl"/>
        </authorList>
    </citation>
    <scope>IDENTIFICATION</scope>
</reference>
<evidence type="ECO:0000256" key="1">
    <source>
        <dbReference type="ARBA" id="ARBA00001962"/>
    </source>
</evidence>
<sequence>MLSARSPLSVKNENTVSSQMSNMSLDKENTPPSLNTTRILASKTARKIFDEPAPKAVKKSSREEQEEPLLKENPRRFVIFPIQYHDIWQMYKKAEASFWTAEEVDLSKDLQHWESLKDEERYFISHVLAFFAASDGIVNENLVERFTQEVQVTEARCFYGFQIAMENIHSEMYSLLIDTYIREPKEREYLFNAIETLPCVKKKADWAMNWIGNKKANYGERVVAFAAVEGIFFSGSFAAIFWLKKRGLMPGLTFSNELISRDEGLHCDFACLMFKHLVNKPSAETVTNIIKNAVQIEQEFLTESLPVKLIGMNCELMKQYIEFVADRLMLELGFTKVSRSRAAGGAAPSAAEHQDCRGGVRTSYPTGGTRSHVVQVCGDEWRRGTDLSR</sequence>
<comment type="similarity">
    <text evidence="3">Belongs to the ribonucleoside diphosphate reductase small chain family.</text>
</comment>
<dbReference type="PANTHER" id="PTHR23409">
    <property type="entry name" value="RIBONUCLEOSIDE-DIPHOSPHATE REDUCTASE SMALL CHAIN"/>
    <property type="match status" value="1"/>
</dbReference>
<dbReference type="PROSITE" id="PS00368">
    <property type="entry name" value="RIBORED_SMALL"/>
    <property type="match status" value="1"/>
</dbReference>
<evidence type="ECO:0000256" key="14">
    <source>
        <dbReference type="SAM" id="MobiDB-lite"/>
    </source>
</evidence>
<feature type="transmembrane region" description="Helical" evidence="15">
    <location>
        <begin position="222"/>
        <end position="243"/>
    </location>
</feature>
<comment type="cofactor">
    <cofactor evidence="1">
        <name>Fe cation</name>
        <dbReference type="ChEBI" id="CHEBI:24875"/>
    </cofactor>
</comment>
<reference evidence="16" key="3">
    <citation type="submission" date="2025-09" db="UniProtKB">
        <authorList>
            <consortium name="Ensembl"/>
        </authorList>
    </citation>
    <scope>IDENTIFICATION</scope>
</reference>
<evidence type="ECO:0000256" key="7">
    <source>
        <dbReference type="ARBA" id="ARBA00022723"/>
    </source>
</evidence>
<dbReference type="InterPro" id="IPR000358">
    <property type="entry name" value="RNR_small_fam"/>
</dbReference>
<evidence type="ECO:0000256" key="9">
    <source>
        <dbReference type="ARBA" id="ARBA00023004"/>
    </source>
</evidence>
<organism evidence="16 17">
    <name type="scientific">Sparus aurata</name>
    <name type="common">Gilthead sea bream</name>
    <dbReference type="NCBI Taxonomy" id="8175"/>
    <lineage>
        <taxon>Eukaryota</taxon>
        <taxon>Metazoa</taxon>
        <taxon>Chordata</taxon>
        <taxon>Craniata</taxon>
        <taxon>Vertebrata</taxon>
        <taxon>Euteleostomi</taxon>
        <taxon>Actinopterygii</taxon>
        <taxon>Neopterygii</taxon>
        <taxon>Teleostei</taxon>
        <taxon>Neoteleostei</taxon>
        <taxon>Acanthomorphata</taxon>
        <taxon>Eupercaria</taxon>
        <taxon>Spariformes</taxon>
        <taxon>Sparidae</taxon>
        <taxon>Sparus</taxon>
    </lineage>
</organism>
<keyword evidence="5" id="KW-0963">Cytoplasm</keyword>
<dbReference type="GO" id="GO:0046872">
    <property type="term" value="F:metal ion binding"/>
    <property type="evidence" value="ECO:0007669"/>
    <property type="project" value="UniProtKB-KW"/>
</dbReference>
<dbReference type="FunFam" id="1.10.620.20:FF:000004">
    <property type="entry name" value="Ribonucleoside-diphosphate reductase subunit M2 B"/>
    <property type="match status" value="1"/>
</dbReference>
<dbReference type="InterPro" id="IPR030475">
    <property type="entry name" value="RNR_small_AS"/>
</dbReference>
<dbReference type="Pfam" id="PF00268">
    <property type="entry name" value="Ribonuc_red_sm"/>
    <property type="match status" value="1"/>
</dbReference>
<proteinExistence type="inferred from homology"/>
<accession>A0A671TYD7</accession>
<gene>
    <name evidence="16" type="primary">RRM2</name>
</gene>
<name>A0A671TYD7_SPAAU</name>
<evidence type="ECO:0000256" key="6">
    <source>
        <dbReference type="ARBA" id="ARBA00022553"/>
    </source>
</evidence>
<dbReference type="InterPro" id="IPR033909">
    <property type="entry name" value="RNR_small"/>
</dbReference>
<keyword evidence="15" id="KW-0472">Membrane</keyword>
<feature type="compositionally biased region" description="Polar residues" evidence="14">
    <location>
        <begin position="9"/>
        <end position="37"/>
    </location>
</feature>
<dbReference type="CDD" id="cd01049">
    <property type="entry name" value="RNRR2"/>
    <property type="match status" value="1"/>
</dbReference>
<dbReference type="InterPro" id="IPR012348">
    <property type="entry name" value="RNR-like"/>
</dbReference>